<dbReference type="EMBL" id="LWBP01000089">
    <property type="protein sequence ID" value="OQP64525.1"/>
    <property type="molecule type" value="Genomic_DNA"/>
</dbReference>
<organism evidence="2 3">
    <name type="scientific">Niastella populi</name>
    <dbReference type="NCBI Taxonomy" id="550983"/>
    <lineage>
        <taxon>Bacteria</taxon>
        <taxon>Pseudomonadati</taxon>
        <taxon>Bacteroidota</taxon>
        <taxon>Chitinophagia</taxon>
        <taxon>Chitinophagales</taxon>
        <taxon>Chitinophagaceae</taxon>
        <taxon>Niastella</taxon>
    </lineage>
</organism>
<gene>
    <name evidence="2" type="ORF">A4R26_15850</name>
</gene>
<evidence type="ECO:0000313" key="3">
    <source>
        <dbReference type="Proteomes" id="UP000192276"/>
    </source>
</evidence>
<dbReference type="RefSeq" id="WP_081163513.1">
    <property type="nucleotide sequence ID" value="NZ_LWBP01000089.1"/>
</dbReference>
<feature type="compositionally biased region" description="Polar residues" evidence="1">
    <location>
        <begin position="1"/>
        <end position="10"/>
    </location>
</feature>
<feature type="region of interest" description="Disordered" evidence="1">
    <location>
        <begin position="1"/>
        <end position="20"/>
    </location>
</feature>
<reference evidence="3" key="1">
    <citation type="submission" date="2016-04" db="EMBL/GenBank/DDBJ databases">
        <authorList>
            <person name="Chen L."/>
            <person name="Zhuang W."/>
            <person name="Wang G."/>
        </authorList>
    </citation>
    <scope>NUCLEOTIDE SEQUENCE [LARGE SCALE GENOMIC DNA]</scope>
    <source>
        <strain evidence="3">208</strain>
    </source>
</reference>
<dbReference type="AlphaFoldDB" id="A0A1V9G1K7"/>
<accession>A0A1V9G1K7</accession>
<keyword evidence="3" id="KW-1185">Reference proteome</keyword>
<protein>
    <submittedName>
        <fullName evidence="2">Uncharacterized protein</fullName>
    </submittedName>
</protein>
<evidence type="ECO:0000256" key="1">
    <source>
        <dbReference type="SAM" id="MobiDB-lite"/>
    </source>
</evidence>
<evidence type="ECO:0000313" key="2">
    <source>
        <dbReference type="EMBL" id="OQP64525.1"/>
    </source>
</evidence>
<proteinExistence type="predicted"/>
<comment type="caution">
    <text evidence="2">The sequence shown here is derived from an EMBL/GenBank/DDBJ whole genome shotgun (WGS) entry which is preliminary data.</text>
</comment>
<name>A0A1V9G1K7_9BACT</name>
<sequence length="155" mass="17052">MSYLQTNGHSNALAEPNSPTLSSVAASIGETFSTPATKKVKIGAKEKKELAEKKERPAFREMEETLMAPLVEEEIELEEGVEAVELVVEKKVPLPIEKNKVFGSYTGRFGPFEIVLRIDIDGFNPLLKVSGDYFLISGQTKPISALFRLIASIPK</sequence>
<dbReference type="Proteomes" id="UP000192276">
    <property type="component" value="Unassembled WGS sequence"/>
</dbReference>